<evidence type="ECO:0000313" key="2">
    <source>
        <dbReference type="EMBL" id="CAK0900648.1"/>
    </source>
</evidence>
<evidence type="ECO:0000256" key="1">
    <source>
        <dbReference type="SAM" id="MobiDB-lite"/>
    </source>
</evidence>
<evidence type="ECO:0000313" key="3">
    <source>
        <dbReference type="Proteomes" id="UP001189429"/>
    </source>
</evidence>
<reference evidence="2" key="1">
    <citation type="submission" date="2023-10" db="EMBL/GenBank/DDBJ databases">
        <authorList>
            <person name="Chen Y."/>
            <person name="Shah S."/>
            <person name="Dougan E. K."/>
            <person name="Thang M."/>
            <person name="Chan C."/>
        </authorList>
    </citation>
    <scope>NUCLEOTIDE SEQUENCE [LARGE SCALE GENOMIC DNA]</scope>
</reference>
<dbReference type="EMBL" id="CAUYUJ010020815">
    <property type="protein sequence ID" value="CAK0900648.1"/>
    <property type="molecule type" value="Genomic_DNA"/>
</dbReference>
<proteinExistence type="predicted"/>
<feature type="region of interest" description="Disordered" evidence="1">
    <location>
        <begin position="93"/>
        <end position="116"/>
    </location>
</feature>
<organism evidence="2 3">
    <name type="scientific">Prorocentrum cordatum</name>
    <dbReference type="NCBI Taxonomy" id="2364126"/>
    <lineage>
        <taxon>Eukaryota</taxon>
        <taxon>Sar</taxon>
        <taxon>Alveolata</taxon>
        <taxon>Dinophyceae</taxon>
        <taxon>Prorocentrales</taxon>
        <taxon>Prorocentraceae</taxon>
        <taxon>Prorocentrum</taxon>
    </lineage>
</organism>
<keyword evidence="3" id="KW-1185">Reference proteome</keyword>
<dbReference type="Proteomes" id="UP001189429">
    <property type="component" value="Unassembled WGS sequence"/>
</dbReference>
<accession>A0ABN9XPV9</accession>
<name>A0ABN9XPV9_9DINO</name>
<protein>
    <recommendedName>
        <fullName evidence="4">NnrU domain-containing protein</fullName>
    </recommendedName>
</protein>
<feature type="region of interest" description="Disordered" evidence="1">
    <location>
        <begin position="1"/>
        <end position="43"/>
    </location>
</feature>
<comment type="caution">
    <text evidence="2">The sequence shown here is derived from an EMBL/GenBank/DDBJ whole genome shotgun (WGS) entry which is preliminary data.</text>
</comment>
<evidence type="ECO:0008006" key="4">
    <source>
        <dbReference type="Google" id="ProtNLM"/>
    </source>
</evidence>
<gene>
    <name evidence="2" type="ORF">PCOR1329_LOCUS77871</name>
</gene>
<sequence>MFSRPIQARPGRLQRQASSSRTRVRMASPRPGRGGGRRRGPPAPVALAALAAGAAPGLVHLAAALAPEGPAGPPRARGAARERRALPGARRWAVQGGGRPSAGRHCRAPRANGPPTAAARRASALTTALAAAAAVSQLPALAAGPVVEGLDEGGRAALALGLVAASALFHGVVAPELQRRYFGSAGGDAG</sequence>